<feature type="region of interest" description="Disordered" evidence="1">
    <location>
        <begin position="151"/>
        <end position="185"/>
    </location>
</feature>
<evidence type="ECO:0000256" key="1">
    <source>
        <dbReference type="SAM" id="MobiDB-lite"/>
    </source>
</evidence>
<dbReference type="AlphaFoldDB" id="A0A9N7YMH7"/>
<evidence type="ECO:0000313" key="3">
    <source>
        <dbReference type="Proteomes" id="UP001153269"/>
    </source>
</evidence>
<keyword evidence="3" id="KW-1185">Reference proteome</keyword>
<feature type="compositionally biased region" description="Basic and acidic residues" evidence="1">
    <location>
        <begin position="168"/>
        <end position="185"/>
    </location>
</feature>
<accession>A0A9N7YMH7</accession>
<evidence type="ECO:0000313" key="2">
    <source>
        <dbReference type="EMBL" id="CAB1429574.1"/>
    </source>
</evidence>
<protein>
    <submittedName>
        <fullName evidence="2">Uncharacterized protein</fullName>
    </submittedName>
</protein>
<gene>
    <name evidence="2" type="ORF">PLEPLA_LOCUS17552</name>
</gene>
<dbReference type="Proteomes" id="UP001153269">
    <property type="component" value="Unassembled WGS sequence"/>
</dbReference>
<reference evidence="2" key="1">
    <citation type="submission" date="2020-03" db="EMBL/GenBank/DDBJ databases">
        <authorList>
            <person name="Weist P."/>
        </authorList>
    </citation>
    <scope>NUCLEOTIDE SEQUENCE</scope>
</reference>
<dbReference type="EMBL" id="CADEAL010001150">
    <property type="protein sequence ID" value="CAB1429574.1"/>
    <property type="molecule type" value="Genomic_DNA"/>
</dbReference>
<organism evidence="2 3">
    <name type="scientific">Pleuronectes platessa</name>
    <name type="common">European plaice</name>
    <dbReference type="NCBI Taxonomy" id="8262"/>
    <lineage>
        <taxon>Eukaryota</taxon>
        <taxon>Metazoa</taxon>
        <taxon>Chordata</taxon>
        <taxon>Craniata</taxon>
        <taxon>Vertebrata</taxon>
        <taxon>Euteleostomi</taxon>
        <taxon>Actinopterygii</taxon>
        <taxon>Neopterygii</taxon>
        <taxon>Teleostei</taxon>
        <taxon>Neoteleostei</taxon>
        <taxon>Acanthomorphata</taxon>
        <taxon>Carangaria</taxon>
        <taxon>Pleuronectiformes</taxon>
        <taxon>Pleuronectoidei</taxon>
        <taxon>Pleuronectidae</taxon>
        <taxon>Pleuronectes</taxon>
    </lineage>
</organism>
<sequence>MEPWDSFDFDLSELQTYFEKFENKRGCKVDSFCQTSLHRCGSCRVWVRGEHLETGEQQNMVRDGAVQPSLGKERTMRRTWPRAVVPGSVVRLSVELQAPGLPEGQEEELPIVVSHEGHLCFCNKAAVIVKLSDICHCGEIYVETSAACQGPGEEAQVIDPRQTSPRQKWSEGRERHVEQESKHREGGWKEWAEVDEFY</sequence>
<comment type="caution">
    <text evidence="2">The sequence shown here is derived from an EMBL/GenBank/DDBJ whole genome shotgun (WGS) entry which is preliminary data.</text>
</comment>
<proteinExistence type="predicted"/>
<name>A0A9N7YMH7_PLEPL</name>